<proteinExistence type="predicted"/>
<keyword evidence="3" id="KW-1185">Reference proteome</keyword>
<feature type="transmembrane region" description="Helical" evidence="1">
    <location>
        <begin position="90"/>
        <end position="110"/>
    </location>
</feature>
<protein>
    <recommendedName>
        <fullName evidence="4">Transmembrane protein</fullName>
    </recommendedName>
</protein>
<keyword evidence="1" id="KW-0472">Membrane</keyword>
<evidence type="ECO:0000313" key="2">
    <source>
        <dbReference type="EMBL" id="CAI8738561.1"/>
    </source>
</evidence>
<gene>
    <name evidence="2" type="ORF">MSZNOR_0419</name>
</gene>
<keyword evidence="1" id="KW-0812">Transmembrane</keyword>
<name>A0ABM9HWS3_9GAMM</name>
<sequence>MRRIYFLVPNIETTKKIVDELLLARIEERHIHVLAKRGTPLEDLPEATFLQKTDFIPALEQGLALGGATGLLAGLVAIALPTGLVLGGGALFAITLAGAGVGALASSMIGSSIGNRRIEQFQEAIERGEFLLMVDVPRDRVEEIEAIIKKHHPEAECEGTDPHTFP</sequence>
<feature type="transmembrane region" description="Helical" evidence="1">
    <location>
        <begin position="62"/>
        <end position="84"/>
    </location>
</feature>
<evidence type="ECO:0000256" key="1">
    <source>
        <dbReference type="SAM" id="Phobius"/>
    </source>
</evidence>
<evidence type="ECO:0000313" key="3">
    <source>
        <dbReference type="Proteomes" id="UP001162030"/>
    </source>
</evidence>
<keyword evidence="1" id="KW-1133">Transmembrane helix</keyword>
<dbReference type="PANTHER" id="PTHR36109">
    <property type="entry name" value="MEMBRANE PROTEIN-RELATED"/>
    <property type="match status" value="1"/>
</dbReference>
<dbReference type="RefSeq" id="WP_026610546.1">
    <property type="nucleotide sequence ID" value="NZ_OX458333.1"/>
</dbReference>
<evidence type="ECO:0008006" key="4">
    <source>
        <dbReference type="Google" id="ProtNLM"/>
    </source>
</evidence>
<accession>A0ABM9HWS3</accession>
<dbReference type="Proteomes" id="UP001162030">
    <property type="component" value="Chromosome"/>
</dbReference>
<dbReference type="PANTHER" id="PTHR36109:SF2">
    <property type="entry name" value="MEMBRANE PROTEIN"/>
    <property type="match status" value="1"/>
</dbReference>
<organism evidence="2 3">
    <name type="scientific">Methylocaldum szegediense</name>
    <dbReference type="NCBI Taxonomy" id="73780"/>
    <lineage>
        <taxon>Bacteria</taxon>
        <taxon>Pseudomonadati</taxon>
        <taxon>Pseudomonadota</taxon>
        <taxon>Gammaproteobacteria</taxon>
        <taxon>Methylococcales</taxon>
        <taxon>Methylococcaceae</taxon>
        <taxon>Methylocaldum</taxon>
    </lineage>
</organism>
<dbReference type="InterPro" id="IPR052948">
    <property type="entry name" value="Low_temp-induced_all0457"/>
</dbReference>
<dbReference type="EMBL" id="OX458333">
    <property type="protein sequence ID" value="CAI8738561.1"/>
    <property type="molecule type" value="Genomic_DNA"/>
</dbReference>
<reference evidence="2 3" key="1">
    <citation type="submission" date="2023-03" db="EMBL/GenBank/DDBJ databases">
        <authorList>
            <person name="Pearce D."/>
        </authorList>
    </citation>
    <scope>NUCLEOTIDE SEQUENCE [LARGE SCALE GENOMIC DNA]</scope>
    <source>
        <strain evidence="2">Msz</strain>
    </source>
</reference>